<dbReference type="EMBL" id="ML986486">
    <property type="protein sequence ID" value="KAF2279173.1"/>
    <property type="molecule type" value="Genomic_DNA"/>
</dbReference>
<evidence type="ECO:0000313" key="3">
    <source>
        <dbReference type="Proteomes" id="UP000800097"/>
    </source>
</evidence>
<reference evidence="2" key="1">
    <citation type="journal article" date="2020" name="Stud. Mycol.">
        <title>101 Dothideomycetes genomes: a test case for predicting lifestyles and emergence of pathogens.</title>
        <authorList>
            <person name="Haridas S."/>
            <person name="Albert R."/>
            <person name="Binder M."/>
            <person name="Bloem J."/>
            <person name="Labutti K."/>
            <person name="Salamov A."/>
            <person name="Andreopoulos B."/>
            <person name="Baker S."/>
            <person name="Barry K."/>
            <person name="Bills G."/>
            <person name="Bluhm B."/>
            <person name="Cannon C."/>
            <person name="Castanera R."/>
            <person name="Culley D."/>
            <person name="Daum C."/>
            <person name="Ezra D."/>
            <person name="Gonzalez J."/>
            <person name="Henrissat B."/>
            <person name="Kuo A."/>
            <person name="Liang C."/>
            <person name="Lipzen A."/>
            <person name="Lutzoni F."/>
            <person name="Magnuson J."/>
            <person name="Mondo S."/>
            <person name="Nolan M."/>
            <person name="Ohm R."/>
            <person name="Pangilinan J."/>
            <person name="Park H.-J."/>
            <person name="Ramirez L."/>
            <person name="Alfaro M."/>
            <person name="Sun H."/>
            <person name="Tritt A."/>
            <person name="Yoshinaga Y."/>
            <person name="Zwiers L.-H."/>
            <person name="Turgeon B."/>
            <person name="Goodwin S."/>
            <person name="Spatafora J."/>
            <person name="Crous P."/>
            <person name="Grigoriev I."/>
        </authorList>
    </citation>
    <scope>NUCLEOTIDE SEQUENCE</scope>
    <source>
        <strain evidence="2">CBS 379.55</strain>
    </source>
</reference>
<feature type="region of interest" description="Disordered" evidence="1">
    <location>
        <begin position="46"/>
        <end position="121"/>
    </location>
</feature>
<dbReference type="Proteomes" id="UP000800097">
    <property type="component" value="Unassembled WGS sequence"/>
</dbReference>
<proteinExistence type="predicted"/>
<protein>
    <submittedName>
        <fullName evidence="2">Uncharacterized protein</fullName>
    </submittedName>
</protein>
<gene>
    <name evidence="2" type="ORF">EI97DRAFT_166335</name>
</gene>
<dbReference type="GeneID" id="54546569"/>
<dbReference type="RefSeq" id="XP_033656712.1">
    <property type="nucleotide sequence ID" value="XM_033793394.1"/>
</dbReference>
<evidence type="ECO:0000256" key="1">
    <source>
        <dbReference type="SAM" id="MobiDB-lite"/>
    </source>
</evidence>
<organism evidence="2 3">
    <name type="scientific">Westerdykella ornata</name>
    <dbReference type="NCBI Taxonomy" id="318751"/>
    <lineage>
        <taxon>Eukaryota</taxon>
        <taxon>Fungi</taxon>
        <taxon>Dikarya</taxon>
        <taxon>Ascomycota</taxon>
        <taxon>Pezizomycotina</taxon>
        <taxon>Dothideomycetes</taxon>
        <taxon>Pleosporomycetidae</taxon>
        <taxon>Pleosporales</taxon>
        <taxon>Sporormiaceae</taxon>
        <taxon>Westerdykella</taxon>
    </lineage>
</organism>
<evidence type="ECO:0000313" key="2">
    <source>
        <dbReference type="EMBL" id="KAF2279173.1"/>
    </source>
</evidence>
<sequence>MSTSGPRYHIPFPRTFLTLNAREKKTCNNNNDSVVSATTGTIAHSFLSNRPAPRTSSFSSDTASEPSIVSPPASPEAKPVASSALERKAPAFLQLNSKFTPPPTTHTELKFGTGGFLSNRN</sequence>
<keyword evidence="3" id="KW-1185">Reference proteome</keyword>
<feature type="compositionally biased region" description="Polar residues" evidence="1">
    <location>
        <begin position="46"/>
        <end position="67"/>
    </location>
</feature>
<accession>A0A6A6JST9</accession>
<dbReference type="AlphaFoldDB" id="A0A6A6JST9"/>
<name>A0A6A6JST9_WESOR</name>
<dbReference type="OrthoDB" id="3797248at2759"/>